<dbReference type="GO" id="GO:0009029">
    <property type="term" value="F:lipid-A 4'-kinase activity"/>
    <property type="evidence" value="ECO:0007669"/>
    <property type="project" value="UniProtKB-EC"/>
</dbReference>
<evidence type="ECO:0000256" key="2">
    <source>
        <dbReference type="ARBA" id="ARBA00004870"/>
    </source>
</evidence>
<reference evidence="14 15" key="1">
    <citation type="submission" date="2023-12" db="EMBL/GenBank/DDBJ databases">
        <title>Genomic sequences of Capnocytophaga and Parvimonas strains.</title>
        <authorList>
            <person name="Watt R.M."/>
            <person name="Wang M."/>
            <person name="Yang T."/>
            <person name="Tong W.M."/>
        </authorList>
    </citation>
    <scope>NUCLEOTIDE SEQUENCE [LARGE SCALE GENOMIC DNA]</scope>
    <source>
        <strain evidence="14 15">CCUG 13096</strain>
    </source>
</reference>
<keyword evidence="8 13" id="KW-0547">Nucleotide-binding</keyword>
<keyword evidence="9 13" id="KW-0418">Kinase</keyword>
<keyword evidence="5 13" id="KW-0444">Lipid biosynthesis</keyword>
<protein>
    <recommendedName>
        <fullName evidence="4 13">Tetraacyldisaccharide 4'-kinase</fullName>
        <ecNumber evidence="3 13">2.7.1.130</ecNumber>
    </recommendedName>
    <alternativeName>
        <fullName evidence="12 13">Lipid A 4'-kinase</fullName>
    </alternativeName>
</protein>
<dbReference type="Pfam" id="PF02606">
    <property type="entry name" value="LpxK"/>
    <property type="match status" value="1"/>
</dbReference>
<comment type="pathway">
    <text evidence="2 13">Glycolipid biosynthesis; lipid IV(A) biosynthesis; lipid IV(A) from (3R)-3-hydroxytetradecanoyl-[acyl-carrier-protein] and UDP-N-acetyl-alpha-D-glucosamine: step 6/6.</text>
</comment>
<evidence type="ECO:0000256" key="9">
    <source>
        <dbReference type="ARBA" id="ARBA00022777"/>
    </source>
</evidence>
<proteinExistence type="inferred from homology"/>
<dbReference type="Proteomes" id="UP001311730">
    <property type="component" value="Unassembled WGS sequence"/>
</dbReference>
<evidence type="ECO:0000256" key="8">
    <source>
        <dbReference type="ARBA" id="ARBA00022741"/>
    </source>
</evidence>
<keyword evidence="10 13" id="KW-0067">ATP-binding</keyword>
<evidence type="ECO:0000256" key="12">
    <source>
        <dbReference type="ARBA" id="ARBA00029757"/>
    </source>
</evidence>
<comment type="function">
    <text evidence="1 13">Transfers the gamma-phosphate of ATP to the 4'-position of a tetraacyldisaccharide 1-phosphate intermediate (termed DS-1-P) to form tetraacyldisaccharide 1,4'-bis-phosphate (lipid IVA).</text>
</comment>
<evidence type="ECO:0000256" key="4">
    <source>
        <dbReference type="ARBA" id="ARBA00016436"/>
    </source>
</evidence>
<evidence type="ECO:0000256" key="7">
    <source>
        <dbReference type="ARBA" id="ARBA00022679"/>
    </source>
</evidence>
<evidence type="ECO:0000256" key="10">
    <source>
        <dbReference type="ARBA" id="ARBA00022840"/>
    </source>
</evidence>
<dbReference type="InterPro" id="IPR003758">
    <property type="entry name" value="LpxK"/>
</dbReference>
<dbReference type="EMBL" id="JAYKBW010000016">
    <property type="protein sequence ID" value="MEB3076150.1"/>
    <property type="molecule type" value="Genomic_DNA"/>
</dbReference>
<dbReference type="SUPFAM" id="SSF52540">
    <property type="entry name" value="P-loop containing nucleoside triphosphate hydrolases"/>
    <property type="match status" value="1"/>
</dbReference>
<feature type="binding site" evidence="13">
    <location>
        <begin position="44"/>
        <end position="51"/>
    </location>
    <ligand>
        <name>ATP</name>
        <dbReference type="ChEBI" id="CHEBI:30616"/>
    </ligand>
</feature>
<evidence type="ECO:0000256" key="6">
    <source>
        <dbReference type="ARBA" id="ARBA00022556"/>
    </source>
</evidence>
<comment type="catalytic activity">
    <reaction evidence="13">
        <text>a lipid A disaccharide + ATP = a lipid IVA + ADP + H(+)</text>
        <dbReference type="Rhea" id="RHEA:67840"/>
        <dbReference type="ChEBI" id="CHEBI:15378"/>
        <dbReference type="ChEBI" id="CHEBI:30616"/>
        <dbReference type="ChEBI" id="CHEBI:176343"/>
        <dbReference type="ChEBI" id="CHEBI:176425"/>
        <dbReference type="ChEBI" id="CHEBI:456216"/>
        <dbReference type="EC" id="2.7.1.130"/>
    </reaction>
</comment>
<comment type="caution">
    <text evidence="14">The sequence shown here is derived from an EMBL/GenBank/DDBJ whole genome shotgun (WGS) entry which is preliminary data.</text>
</comment>
<evidence type="ECO:0000256" key="1">
    <source>
        <dbReference type="ARBA" id="ARBA00002274"/>
    </source>
</evidence>
<evidence type="ECO:0000313" key="15">
    <source>
        <dbReference type="Proteomes" id="UP001311730"/>
    </source>
</evidence>
<keyword evidence="7 13" id="KW-0808">Transferase</keyword>
<dbReference type="PANTHER" id="PTHR42724:SF1">
    <property type="entry name" value="TETRAACYLDISACCHARIDE 4'-KINASE, MITOCHONDRIAL-RELATED"/>
    <property type="match status" value="1"/>
</dbReference>
<evidence type="ECO:0000256" key="13">
    <source>
        <dbReference type="HAMAP-Rule" id="MF_00409"/>
    </source>
</evidence>
<evidence type="ECO:0000256" key="5">
    <source>
        <dbReference type="ARBA" id="ARBA00022516"/>
    </source>
</evidence>
<keyword evidence="15" id="KW-1185">Reference proteome</keyword>
<evidence type="ECO:0000256" key="3">
    <source>
        <dbReference type="ARBA" id="ARBA00012071"/>
    </source>
</evidence>
<keyword evidence="6 13" id="KW-0441">Lipid A biosynthesis</keyword>
<dbReference type="RefSeq" id="WP_323984203.1">
    <property type="nucleotide sequence ID" value="NZ_JAYKBW010000016.1"/>
</dbReference>
<dbReference type="NCBIfam" id="TIGR00682">
    <property type="entry name" value="lpxK"/>
    <property type="match status" value="1"/>
</dbReference>
<gene>
    <name evidence="13 14" type="primary">lpxK</name>
    <name evidence="14" type="ORF">VJJ08_12720</name>
</gene>
<keyword evidence="11 13" id="KW-0443">Lipid metabolism</keyword>
<accession>A0ABU5ZAZ6</accession>
<evidence type="ECO:0000256" key="11">
    <source>
        <dbReference type="ARBA" id="ARBA00023098"/>
    </source>
</evidence>
<dbReference type="HAMAP" id="MF_00409">
    <property type="entry name" value="LpxK"/>
    <property type="match status" value="1"/>
</dbReference>
<dbReference type="InterPro" id="IPR027417">
    <property type="entry name" value="P-loop_NTPase"/>
</dbReference>
<name>A0ABU5ZAZ6_9FLAO</name>
<dbReference type="PANTHER" id="PTHR42724">
    <property type="entry name" value="TETRAACYLDISACCHARIDE 4'-KINASE"/>
    <property type="match status" value="1"/>
</dbReference>
<dbReference type="EC" id="2.7.1.130" evidence="3 13"/>
<organism evidence="14 15">
    <name type="scientific">Capnocytophaga gingivalis</name>
    <dbReference type="NCBI Taxonomy" id="1017"/>
    <lineage>
        <taxon>Bacteria</taxon>
        <taxon>Pseudomonadati</taxon>
        <taxon>Bacteroidota</taxon>
        <taxon>Flavobacteriia</taxon>
        <taxon>Flavobacteriales</taxon>
        <taxon>Flavobacteriaceae</taxon>
        <taxon>Capnocytophaga</taxon>
    </lineage>
</organism>
<comment type="similarity">
    <text evidence="13">Belongs to the LpxK family.</text>
</comment>
<evidence type="ECO:0000313" key="14">
    <source>
        <dbReference type="EMBL" id="MEB3076150.1"/>
    </source>
</evidence>
<sequence length="331" mass="37996">MRFLLFPFAILYGVAVRLRHFLYDKGWLPSKRYPFPTLCVGNLAVGGTGKTPMVEYLIRLLGQEQVAVLSRGYRRKTKGFVLADTSATALTLGDEPFQYHRKFPQTTIAVCESRQEGIERLLEHPHFQVILLDDAFQHRKVEAGLNLLLTSYSQLYTNDFLLPVGSLRDIRSRAHKAQVILVTKCPNLSEEAQQKIIQQLQPLAHQQVFFTRIAYAEEVCREGESQPLEDFLSMPFTLVTGIANPTPLVSFLQDKGAHFTHLSYSDHHHFSEKEIASLSQHERLLTTEKDYVRFGNALPQLYYLPIKTQFLNEKDKEAFDKKILSFVFSKF</sequence>